<protein>
    <recommendedName>
        <fullName evidence="10">C2H2-type domain-containing protein</fullName>
    </recommendedName>
</protein>
<evidence type="ECO:0000256" key="6">
    <source>
        <dbReference type="ARBA" id="ARBA00022741"/>
    </source>
</evidence>
<keyword evidence="4" id="KW-0548">Nucleotidyltransferase</keyword>
<comment type="cofactor">
    <cofactor evidence="1">
        <name>Mg(2+)</name>
        <dbReference type="ChEBI" id="CHEBI:18420"/>
    </cofactor>
</comment>
<evidence type="ECO:0000256" key="4">
    <source>
        <dbReference type="ARBA" id="ARBA00022695"/>
    </source>
</evidence>
<sequence>MIMMPSCLQAARLETGSGHCNTQVMPTHFKEILEHQVNAPIKCLCTVKEFQSLRSLRQHLVDKAGTQKKYACTVCCRSFCCRRGIRDHSNAKHPGSYQEKFHRCITCCISFTSDCALRQHIRDKHGNASTNISGADEKSKKSKAIRKYLENYFQTRSVVDTEDKKKSFRFVYERLGMILRSVKEKTGGEVFSTELRKAGSHATGLKVNKADEFDFNIPLNVKVLEVKRNGTVPYIFRDKYEKKEQHGPSPKNMNVDRELLKIPNGQFQIPEGYAVVVVDKNVSTTLDPICIDNHLIPHLLQKRFHSLIKETKLGMEDIDLNREAHGPAITMNMHPPNDHHISVDATTIIDWKGISVSDYGWPRLETRTVLSGQLIDKLINSGCQLTPKGNEFWNVSFSNCESILMKNIDAPGECRKKCHKLLKSNFQTWKSRSKTGYKAISSFIFKHVTFWTNEKHQQPGYWKDSNLDVCYVDTLRELKQSLHNKKLDNYFIPSENILSNRDERQLIELEEEVEEEIRALENIKY</sequence>
<reference evidence="11" key="1">
    <citation type="journal article" date="2021" name="Genome Biol. Evol.">
        <title>A High-Quality Reference Genome for a Parasitic Bivalve with Doubly Uniparental Inheritance (Bivalvia: Unionida).</title>
        <authorList>
            <person name="Smith C.H."/>
        </authorList>
    </citation>
    <scope>NUCLEOTIDE SEQUENCE</scope>
    <source>
        <strain evidence="11">CHS0354</strain>
    </source>
</reference>
<dbReference type="InterPro" id="IPR046903">
    <property type="entry name" value="Mab-21-like_nuc_Trfase"/>
</dbReference>
<keyword evidence="3" id="KW-0808">Transferase</keyword>
<evidence type="ECO:0000313" key="12">
    <source>
        <dbReference type="Proteomes" id="UP001195483"/>
    </source>
</evidence>
<name>A0AAE0SJB3_9BIVA</name>
<evidence type="ECO:0000256" key="2">
    <source>
        <dbReference type="ARBA" id="ARBA00008307"/>
    </source>
</evidence>
<keyword evidence="9" id="KW-0863">Zinc-finger</keyword>
<evidence type="ECO:0000313" key="11">
    <source>
        <dbReference type="EMBL" id="KAK3592751.1"/>
    </source>
</evidence>
<evidence type="ECO:0000256" key="8">
    <source>
        <dbReference type="ARBA" id="ARBA00022842"/>
    </source>
</evidence>
<dbReference type="Pfam" id="PF03281">
    <property type="entry name" value="Mab-21"/>
    <property type="match status" value="1"/>
</dbReference>
<dbReference type="Pfam" id="PF20266">
    <property type="entry name" value="Mab-21_C"/>
    <property type="match status" value="1"/>
</dbReference>
<dbReference type="GO" id="GO:0005524">
    <property type="term" value="F:ATP binding"/>
    <property type="evidence" value="ECO:0007669"/>
    <property type="project" value="UniProtKB-KW"/>
</dbReference>
<evidence type="ECO:0000259" key="10">
    <source>
        <dbReference type="PROSITE" id="PS50157"/>
    </source>
</evidence>
<dbReference type="PROSITE" id="PS00028">
    <property type="entry name" value="ZINC_FINGER_C2H2_1"/>
    <property type="match status" value="2"/>
</dbReference>
<evidence type="ECO:0000256" key="3">
    <source>
        <dbReference type="ARBA" id="ARBA00022679"/>
    </source>
</evidence>
<dbReference type="InterPro" id="IPR024810">
    <property type="entry name" value="MAB21L/cGLR"/>
</dbReference>
<evidence type="ECO:0000256" key="5">
    <source>
        <dbReference type="ARBA" id="ARBA00022723"/>
    </source>
</evidence>
<evidence type="ECO:0000256" key="9">
    <source>
        <dbReference type="PROSITE-ProRule" id="PRU00042"/>
    </source>
</evidence>
<accession>A0AAE0SJB3</accession>
<organism evidence="11 12">
    <name type="scientific">Potamilus streckersoni</name>
    <dbReference type="NCBI Taxonomy" id="2493646"/>
    <lineage>
        <taxon>Eukaryota</taxon>
        <taxon>Metazoa</taxon>
        <taxon>Spiralia</taxon>
        <taxon>Lophotrochozoa</taxon>
        <taxon>Mollusca</taxon>
        <taxon>Bivalvia</taxon>
        <taxon>Autobranchia</taxon>
        <taxon>Heteroconchia</taxon>
        <taxon>Palaeoheterodonta</taxon>
        <taxon>Unionida</taxon>
        <taxon>Unionoidea</taxon>
        <taxon>Unionidae</taxon>
        <taxon>Ambleminae</taxon>
        <taxon>Lampsilini</taxon>
        <taxon>Potamilus</taxon>
    </lineage>
</organism>
<dbReference type="SMART" id="SM00355">
    <property type="entry name" value="ZnF_C2H2"/>
    <property type="match status" value="2"/>
</dbReference>
<dbReference type="PROSITE" id="PS50157">
    <property type="entry name" value="ZINC_FINGER_C2H2_2"/>
    <property type="match status" value="1"/>
</dbReference>
<dbReference type="InterPro" id="IPR046906">
    <property type="entry name" value="Mab-21_HhH/H2TH-like"/>
</dbReference>
<keyword evidence="7" id="KW-0067">ATP-binding</keyword>
<dbReference type="EMBL" id="JAEAOA010001018">
    <property type="protein sequence ID" value="KAK3592751.1"/>
    <property type="molecule type" value="Genomic_DNA"/>
</dbReference>
<dbReference type="Gene3D" id="1.10.1410.40">
    <property type="match status" value="1"/>
</dbReference>
<keyword evidence="8" id="KW-0460">Magnesium</keyword>
<dbReference type="PANTHER" id="PTHR10656:SF42">
    <property type="entry name" value="CYCLIC GMP-AMP SYNTHASE-LIKE PROTEIN-RELATED"/>
    <property type="match status" value="1"/>
</dbReference>
<evidence type="ECO:0000256" key="7">
    <source>
        <dbReference type="ARBA" id="ARBA00022840"/>
    </source>
</evidence>
<dbReference type="Proteomes" id="UP001195483">
    <property type="component" value="Unassembled WGS sequence"/>
</dbReference>
<dbReference type="SMART" id="SM01265">
    <property type="entry name" value="Mab-21"/>
    <property type="match status" value="1"/>
</dbReference>
<dbReference type="GO" id="GO:0016779">
    <property type="term" value="F:nucleotidyltransferase activity"/>
    <property type="evidence" value="ECO:0007669"/>
    <property type="project" value="UniProtKB-KW"/>
</dbReference>
<keyword evidence="12" id="KW-1185">Reference proteome</keyword>
<keyword evidence="9" id="KW-0862">Zinc</keyword>
<dbReference type="GO" id="GO:0008270">
    <property type="term" value="F:zinc ion binding"/>
    <property type="evidence" value="ECO:0007669"/>
    <property type="project" value="UniProtKB-KW"/>
</dbReference>
<keyword evidence="6" id="KW-0547">Nucleotide-binding</keyword>
<reference evidence="11" key="2">
    <citation type="journal article" date="2021" name="Genome Biol. Evol.">
        <title>Developing a high-quality reference genome for a parasitic bivalve with doubly uniparental inheritance (Bivalvia: Unionida).</title>
        <authorList>
            <person name="Smith C.H."/>
        </authorList>
    </citation>
    <scope>NUCLEOTIDE SEQUENCE</scope>
    <source>
        <strain evidence="11">CHS0354</strain>
        <tissue evidence="11">Mantle</tissue>
    </source>
</reference>
<dbReference type="PANTHER" id="PTHR10656">
    <property type="entry name" value="CELL FATE DETERMINING PROTEIN MAB21-RELATED"/>
    <property type="match status" value="1"/>
</dbReference>
<feature type="domain" description="C2H2-type" evidence="10">
    <location>
        <begin position="70"/>
        <end position="98"/>
    </location>
</feature>
<evidence type="ECO:0000256" key="1">
    <source>
        <dbReference type="ARBA" id="ARBA00001946"/>
    </source>
</evidence>
<gene>
    <name evidence="11" type="ORF">CHS0354_016507</name>
</gene>
<dbReference type="Gene3D" id="3.30.160.60">
    <property type="entry name" value="Classic Zinc Finger"/>
    <property type="match status" value="1"/>
</dbReference>
<dbReference type="InterPro" id="IPR013087">
    <property type="entry name" value="Znf_C2H2_type"/>
</dbReference>
<proteinExistence type="inferred from homology"/>
<keyword evidence="5" id="KW-0479">Metal-binding</keyword>
<dbReference type="Gene3D" id="3.30.460.90">
    <property type="match status" value="1"/>
</dbReference>
<comment type="caution">
    <text evidence="11">The sequence shown here is derived from an EMBL/GenBank/DDBJ whole genome shotgun (WGS) entry which is preliminary data.</text>
</comment>
<comment type="similarity">
    <text evidence="2">Belongs to the mab-21 family.</text>
</comment>
<dbReference type="AlphaFoldDB" id="A0AAE0SJB3"/>
<reference evidence="11" key="3">
    <citation type="submission" date="2023-05" db="EMBL/GenBank/DDBJ databases">
        <authorList>
            <person name="Smith C.H."/>
        </authorList>
    </citation>
    <scope>NUCLEOTIDE SEQUENCE</scope>
    <source>
        <strain evidence="11">CHS0354</strain>
        <tissue evidence="11">Mantle</tissue>
    </source>
</reference>